<evidence type="ECO:0000256" key="2">
    <source>
        <dbReference type="SAM" id="SignalP"/>
    </source>
</evidence>
<reference evidence="3 4" key="1">
    <citation type="journal article" date="2023" name="Insect Mol. Biol.">
        <title>Genome sequencing provides insights into the evolution of gene families encoding plant cell wall-degrading enzymes in longhorned beetles.</title>
        <authorList>
            <person name="Shin N.R."/>
            <person name="Okamura Y."/>
            <person name="Kirsch R."/>
            <person name="Pauchet Y."/>
        </authorList>
    </citation>
    <scope>NUCLEOTIDE SEQUENCE [LARGE SCALE GENOMIC DNA]</scope>
    <source>
        <strain evidence="3">EAD_L_NR</strain>
    </source>
</reference>
<evidence type="ECO:0000313" key="4">
    <source>
        <dbReference type="Proteomes" id="UP001159042"/>
    </source>
</evidence>
<dbReference type="Proteomes" id="UP001159042">
    <property type="component" value="Unassembled WGS sequence"/>
</dbReference>
<organism evidence="3 4">
    <name type="scientific">Exocentrus adspersus</name>
    <dbReference type="NCBI Taxonomy" id="1586481"/>
    <lineage>
        <taxon>Eukaryota</taxon>
        <taxon>Metazoa</taxon>
        <taxon>Ecdysozoa</taxon>
        <taxon>Arthropoda</taxon>
        <taxon>Hexapoda</taxon>
        <taxon>Insecta</taxon>
        <taxon>Pterygota</taxon>
        <taxon>Neoptera</taxon>
        <taxon>Endopterygota</taxon>
        <taxon>Coleoptera</taxon>
        <taxon>Polyphaga</taxon>
        <taxon>Cucujiformia</taxon>
        <taxon>Chrysomeloidea</taxon>
        <taxon>Cerambycidae</taxon>
        <taxon>Lamiinae</taxon>
        <taxon>Acanthocinini</taxon>
        <taxon>Exocentrus</taxon>
    </lineage>
</organism>
<dbReference type="AlphaFoldDB" id="A0AAV8W7T0"/>
<sequence length="235" mass="27071">MMLIWAIGLTLVFQVNASPLPGYHHVRHRIYVPTKIKTIHHTKIIKVPEHHHYFHEKEKIILEAPHHHKDEHKLGFKDLEVKLPSFEHGDEGLDNFSGSYHSGSDLYGGEGHNIFKKHAIAPERRKLDAGAESRKGVKEEEEEEEDGEYEDEDEEDVAFLAFVLALAAAAPAPSYHHGHHEHVVIHVPHHVHTVHHHHIKKVHVPVPIVKKVIVHEDHHHHDIHHGIHLDDHHGW</sequence>
<dbReference type="EMBL" id="JANEYG010000007">
    <property type="protein sequence ID" value="KAJ8922424.1"/>
    <property type="molecule type" value="Genomic_DNA"/>
</dbReference>
<gene>
    <name evidence="3" type="ORF">NQ315_004370</name>
</gene>
<feature type="region of interest" description="Disordered" evidence="1">
    <location>
        <begin position="125"/>
        <end position="152"/>
    </location>
</feature>
<feature type="signal peptide" evidence="2">
    <location>
        <begin position="1"/>
        <end position="17"/>
    </location>
</feature>
<keyword evidence="4" id="KW-1185">Reference proteome</keyword>
<keyword evidence="2" id="KW-0732">Signal</keyword>
<feature type="compositionally biased region" description="Basic and acidic residues" evidence="1">
    <location>
        <begin position="125"/>
        <end position="138"/>
    </location>
</feature>
<evidence type="ECO:0000313" key="3">
    <source>
        <dbReference type="EMBL" id="KAJ8922424.1"/>
    </source>
</evidence>
<comment type="caution">
    <text evidence="3">The sequence shown here is derived from an EMBL/GenBank/DDBJ whole genome shotgun (WGS) entry which is preliminary data.</text>
</comment>
<feature type="non-terminal residue" evidence="3">
    <location>
        <position position="235"/>
    </location>
</feature>
<proteinExistence type="predicted"/>
<feature type="chain" id="PRO_5043518877" evidence="2">
    <location>
        <begin position="18"/>
        <end position="235"/>
    </location>
</feature>
<feature type="compositionally biased region" description="Acidic residues" evidence="1">
    <location>
        <begin position="139"/>
        <end position="152"/>
    </location>
</feature>
<evidence type="ECO:0000256" key="1">
    <source>
        <dbReference type="SAM" id="MobiDB-lite"/>
    </source>
</evidence>
<name>A0AAV8W7T0_9CUCU</name>
<accession>A0AAV8W7T0</accession>
<protein>
    <submittedName>
        <fullName evidence="3">Uncharacterized protein</fullName>
    </submittedName>
</protein>